<comment type="cofactor">
    <cofactor evidence="7">
        <name>a divalent metal cation</name>
        <dbReference type="ChEBI" id="CHEBI:60240"/>
    </cofactor>
    <text evidence="7">Binds 1 divalent metal cation per subunit.</text>
</comment>
<feature type="binding site" evidence="7">
    <location>
        <position position="216"/>
    </location>
    <ligand>
        <name>Zn(2+)</name>
        <dbReference type="ChEBI" id="CHEBI:29105"/>
    </ligand>
</feature>
<keyword evidence="3 5" id="KW-0378">Hydrolase</keyword>
<keyword evidence="2 7" id="KW-0479">Metal-binding</keyword>
<dbReference type="GO" id="GO:0008448">
    <property type="term" value="F:N-acetylglucosamine-6-phosphate deacetylase activity"/>
    <property type="evidence" value="ECO:0007669"/>
    <property type="project" value="InterPro"/>
</dbReference>
<dbReference type="PIRSF" id="PIRSF038994">
    <property type="entry name" value="NagA"/>
    <property type="match status" value="1"/>
</dbReference>
<dbReference type="EMBL" id="LMUA01000036">
    <property type="protein sequence ID" value="KUE74917.1"/>
    <property type="molecule type" value="Genomic_DNA"/>
</dbReference>
<dbReference type="InterPro" id="IPR011059">
    <property type="entry name" value="Metal-dep_hydrolase_composite"/>
</dbReference>
<gene>
    <name evidence="9" type="ORF">ASJ35_16570</name>
</gene>
<evidence type="ECO:0000256" key="7">
    <source>
        <dbReference type="PIRSR" id="PIRSR038994-3"/>
    </source>
</evidence>
<evidence type="ECO:0000256" key="2">
    <source>
        <dbReference type="ARBA" id="ARBA00022723"/>
    </source>
</evidence>
<comment type="similarity">
    <text evidence="1 5">Belongs to the metallo-dependent hydrolases superfamily. NagA family.</text>
</comment>
<evidence type="ECO:0000256" key="5">
    <source>
        <dbReference type="PIRNR" id="PIRNR038994"/>
    </source>
</evidence>
<dbReference type="RefSeq" id="WP_009321950.1">
    <property type="nucleotide sequence ID" value="NZ_CAUBBA010000009.1"/>
</dbReference>
<evidence type="ECO:0000256" key="6">
    <source>
        <dbReference type="PIRSR" id="PIRSR038994-1"/>
    </source>
</evidence>
<dbReference type="Proteomes" id="UP000053433">
    <property type="component" value="Unassembled WGS sequence"/>
</dbReference>
<evidence type="ECO:0000313" key="9">
    <source>
        <dbReference type="EMBL" id="KUE74917.1"/>
    </source>
</evidence>
<dbReference type="InterPro" id="IPR003764">
    <property type="entry name" value="GlcNAc_6-P_deAcase"/>
</dbReference>
<dbReference type="InterPro" id="IPR032466">
    <property type="entry name" value="Metal_Hydrolase"/>
</dbReference>
<dbReference type="AlphaFoldDB" id="A0A0W7TMB3"/>
<dbReference type="Pfam" id="PF01979">
    <property type="entry name" value="Amidohydro_1"/>
    <property type="match status" value="1"/>
</dbReference>
<accession>A0A0W7TMB3</accession>
<dbReference type="Gene3D" id="3.20.20.140">
    <property type="entry name" value="Metal-dependent hydrolases"/>
    <property type="match status" value="1"/>
</dbReference>
<name>A0A0W7TMB3_9FIRM</name>
<protein>
    <submittedName>
        <fullName evidence="9">N-acetylglucosamine-6-phosphate deacetylase</fullName>
    </submittedName>
</protein>
<sequence length="390" mass="42473">MKTCYKNARIVLPDAVREGCLMTENDTISAIAFGPGACLDGADVTADCQGMYLSPGFIDVHVHGAGGHDFMEGGEAVYTAARCHMLHGTTSIVPTTLTGSRQDLLDFVDGFNQLDLEREGCPHILGLHLEGPYFAASQAGAQNPEYLRNPQPDEYEEVLRRTDRVRRWSFAVELDGSDRFLEALHQHGVISSLAHSDADCKQVMHAHDMGLRCLTHFYSCMTTVQRKHAYRYAGAIEAGYLLDEMYVEAIADGSHLPAELLQLIYKVKGPRRVCLVTDSMCAAGMPDGEYSLGGVPCIKENGVAKLMDRSAFAGSVATTDMLVRTFCNLTGAPLYDVVRMTSLTPAEMLGIGTRTGSIQVGKAADLLVFDEDVQLKHIVVAGRTEFSTLQ</sequence>
<evidence type="ECO:0000259" key="8">
    <source>
        <dbReference type="Pfam" id="PF01979"/>
    </source>
</evidence>
<evidence type="ECO:0000256" key="3">
    <source>
        <dbReference type="ARBA" id="ARBA00022801"/>
    </source>
</evidence>
<evidence type="ECO:0000313" key="10">
    <source>
        <dbReference type="Proteomes" id="UP000053433"/>
    </source>
</evidence>
<dbReference type="Gene3D" id="2.30.40.10">
    <property type="entry name" value="Urease, subunit C, domain 1"/>
    <property type="match status" value="1"/>
</dbReference>
<reference evidence="9 10" key="1">
    <citation type="submission" date="2015-10" db="EMBL/GenBank/DDBJ databases">
        <title>A novel member of the family Ruminococcaceae isolated from human faeces.</title>
        <authorList>
            <person name="Shkoporov A.N."/>
            <person name="Chaplin A.V."/>
            <person name="Motuzova O.V."/>
            <person name="Kafarskaia L.I."/>
            <person name="Efimov B.A."/>
        </authorList>
    </citation>
    <scope>NUCLEOTIDE SEQUENCE [LARGE SCALE GENOMIC DNA]</scope>
    <source>
        <strain evidence="9 10">668</strain>
    </source>
</reference>
<proteinExistence type="inferred from homology"/>
<feature type="domain" description="Amidohydrolase-related" evidence="8">
    <location>
        <begin position="52"/>
        <end position="382"/>
    </location>
</feature>
<dbReference type="CDD" id="cd00854">
    <property type="entry name" value="NagA"/>
    <property type="match status" value="1"/>
</dbReference>
<organism evidence="9 10">
    <name type="scientific">Ruthenibacterium lactatiformans</name>
    <dbReference type="NCBI Taxonomy" id="1550024"/>
    <lineage>
        <taxon>Bacteria</taxon>
        <taxon>Bacillati</taxon>
        <taxon>Bacillota</taxon>
        <taxon>Clostridia</taxon>
        <taxon>Eubacteriales</taxon>
        <taxon>Oscillospiraceae</taxon>
        <taxon>Ruthenibacterium</taxon>
    </lineage>
</organism>
<dbReference type="SUPFAM" id="SSF51338">
    <property type="entry name" value="Composite domain of metallo-dependent hydrolases"/>
    <property type="match status" value="1"/>
</dbReference>
<feature type="binding site" evidence="7">
    <location>
        <position position="195"/>
    </location>
    <ligand>
        <name>Zn(2+)</name>
        <dbReference type="ChEBI" id="CHEBI:29105"/>
    </ligand>
</feature>
<dbReference type="InterPro" id="IPR006680">
    <property type="entry name" value="Amidohydro-rel"/>
</dbReference>
<feature type="active site" description="Proton donor/acceptor" evidence="6">
    <location>
        <position position="278"/>
    </location>
</feature>
<dbReference type="GO" id="GO:0006046">
    <property type="term" value="P:N-acetylglucosamine catabolic process"/>
    <property type="evidence" value="ECO:0007669"/>
    <property type="project" value="TreeGrafter"/>
</dbReference>
<dbReference type="PANTHER" id="PTHR11113:SF14">
    <property type="entry name" value="N-ACETYLGLUCOSAMINE-6-PHOSPHATE DEACETYLASE"/>
    <property type="match status" value="1"/>
</dbReference>
<comment type="caution">
    <text evidence="9">The sequence shown here is derived from an EMBL/GenBank/DDBJ whole genome shotgun (WGS) entry which is preliminary data.</text>
</comment>
<evidence type="ECO:0000256" key="1">
    <source>
        <dbReference type="ARBA" id="ARBA00010716"/>
    </source>
</evidence>
<evidence type="ECO:0000256" key="4">
    <source>
        <dbReference type="ARBA" id="ARBA00023277"/>
    </source>
</evidence>
<dbReference type="GO" id="GO:0046872">
    <property type="term" value="F:metal ion binding"/>
    <property type="evidence" value="ECO:0007669"/>
    <property type="project" value="UniProtKB-KW"/>
</dbReference>
<feature type="binding site" evidence="7">
    <location>
        <position position="130"/>
    </location>
    <ligand>
        <name>Zn(2+)</name>
        <dbReference type="ChEBI" id="CHEBI:29105"/>
    </ligand>
</feature>
<dbReference type="SUPFAM" id="SSF51556">
    <property type="entry name" value="Metallo-dependent hydrolases"/>
    <property type="match status" value="1"/>
</dbReference>
<dbReference type="PANTHER" id="PTHR11113">
    <property type="entry name" value="N-ACETYLGLUCOSAMINE-6-PHOSPHATE DEACETYLASE"/>
    <property type="match status" value="1"/>
</dbReference>
<keyword evidence="4 5" id="KW-0119">Carbohydrate metabolism</keyword>